<reference evidence="11" key="1">
    <citation type="submission" date="2020-08" db="EMBL/GenBank/DDBJ databases">
        <authorList>
            <person name="Hu Y."/>
            <person name="Nguyen S.V."/>
            <person name="Li F."/>
            <person name="Fanning S."/>
        </authorList>
    </citation>
    <scope>NUCLEOTIDE SEQUENCE</scope>
    <source>
        <strain evidence="11">SYSU D8009</strain>
    </source>
</reference>
<dbReference type="HAMAP" id="MF_00156">
    <property type="entry name" value="PanB"/>
    <property type="match status" value="1"/>
</dbReference>
<protein>
    <recommendedName>
        <fullName evidence="7">3-methyl-2-oxobutanoate hydroxymethyltransferase</fullName>
        <ecNumber evidence="7">2.1.2.11</ecNumber>
    </recommendedName>
    <alternativeName>
        <fullName evidence="7">Ketopantoate hydroxymethyltransferase</fullName>
        <shortName evidence="7">KPHMT</shortName>
    </alternativeName>
</protein>
<dbReference type="GO" id="GO:0005737">
    <property type="term" value="C:cytoplasm"/>
    <property type="evidence" value="ECO:0007669"/>
    <property type="project" value="UniProtKB-SubCell"/>
</dbReference>
<feature type="binding site" evidence="7 10">
    <location>
        <position position="88"/>
    </location>
    <ligand>
        <name>Mg(2+)</name>
        <dbReference type="ChEBI" id="CHEBI:18420"/>
    </ligand>
</feature>
<gene>
    <name evidence="7 11" type="primary">panB</name>
    <name evidence="11" type="ORF">H7965_18845</name>
</gene>
<keyword evidence="7 10" id="KW-0479">Metal-binding</keyword>
<evidence type="ECO:0000256" key="1">
    <source>
        <dbReference type="ARBA" id="ARBA00005033"/>
    </source>
</evidence>
<dbReference type="CDD" id="cd06557">
    <property type="entry name" value="KPHMT-like"/>
    <property type="match status" value="1"/>
</dbReference>
<evidence type="ECO:0000313" key="12">
    <source>
        <dbReference type="Proteomes" id="UP000600101"/>
    </source>
</evidence>
<dbReference type="PIRSF" id="PIRSF000388">
    <property type="entry name" value="Pantoate_hydroxy_MeTrfase"/>
    <property type="match status" value="1"/>
</dbReference>
<evidence type="ECO:0000256" key="6">
    <source>
        <dbReference type="ARBA" id="ARBA00056497"/>
    </source>
</evidence>
<comment type="cofactor">
    <cofactor evidence="7 10">
        <name>Mg(2+)</name>
        <dbReference type="ChEBI" id="CHEBI:18420"/>
    </cofactor>
    <text evidence="7 10">Binds 1 Mg(2+) ion per subunit.</text>
</comment>
<evidence type="ECO:0000256" key="7">
    <source>
        <dbReference type="HAMAP-Rule" id="MF_00156"/>
    </source>
</evidence>
<feature type="binding site" evidence="7 9">
    <location>
        <begin position="49"/>
        <end position="50"/>
    </location>
    <ligand>
        <name>3-methyl-2-oxobutanoate</name>
        <dbReference type="ChEBI" id="CHEBI:11851"/>
    </ligand>
</feature>
<keyword evidence="7 10" id="KW-0460">Magnesium</keyword>
<dbReference type="EMBL" id="JACOMF010000027">
    <property type="protein sequence ID" value="MBC4017370.1"/>
    <property type="molecule type" value="Genomic_DNA"/>
</dbReference>
<sequence length="279" mass="29600">MSTVARVKRISIPQIRNRKGAEPLVCLTAYTTQMARRLDPHVDLLLVGDSLGMVVYGFDSTLPVTLDMMIAHGAAVMRGAEHACVIVDLPFGSYQESPEQAFRSAARIMAETGASGVKLEGGAEMAETVRFLTQRCIPVCGHVGLMPQAVNVAGGFKATGRSEEEARQVMRDAQAVAEAGAFAVVLEGTLEPVAAEITAALPVPTIGIGASAACDGQILVSEDVFGLFSDFTPRFVKRYADLGGQISQAAEAYAQDVRARRFPGREHCFLPKGASRTGS</sequence>
<organism evidence="11 12">
    <name type="scientific">Siccirubricoccus deserti</name>
    <dbReference type="NCBI Taxonomy" id="2013562"/>
    <lineage>
        <taxon>Bacteria</taxon>
        <taxon>Pseudomonadati</taxon>
        <taxon>Pseudomonadota</taxon>
        <taxon>Alphaproteobacteria</taxon>
        <taxon>Acetobacterales</taxon>
        <taxon>Roseomonadaceae</taxon>
        <taxon>Siccirubricoccus</taxon>
    </lineage>
</organism>
<keyword evidence="5 7" id="KW-0808">Transferase</keyword>
<comment type="similarity">
    <text evidence="2 7">Belongs to the PanB family.</text>
</comment>
<comment type="function">
    <text evidence="6 7">Catalyzes the reversible reaction in which hydroxymethyl group from 5,10-methylenetetrahydrofolate is transferred onto alpha-ketoisovalerate to form ketopantoate.</text>
</comment>
<dbReference type="GO" id="GO:0000287">
    <property type="term" value="F:magnesium ion binding"/>
    <property type="evidence" value="ECO:0007669"/>
    <property type="project" value="TreeGrafter"/>
</dbReference>
<dbReference type="AlphaFoldDB" id="A0A9X0R151"/>
<evidence type="ECO:0000256" key="3">
    <source>
        <dbReference type="ARBA" id="ARBA00011424"/>
    </source>
</evidence>
<feature type="binding site" evidence="7 10">
    <location>
        <position position="49"/>
    </location>
    <ligand>
        <name>Mg(2+)</name>
        <dbReference type="ChEBI" id="CHEBI:18420"/>
    </ligand>
</feature>
<dbReference type="FunFam" id="3.20.20.60:FF:000003">
    <property type="entry name" value="3-methyl-2-oxobutanoate hydroxymethyltransferase"/>
    <property type="match status" value="1"/>
</dbReference>
<accession>A0A9X0R151</accession>
<evidence type="ECO:0000256" key="10">
    <source>
        <dbReference type="PIRSR" id="PIRSR000388-3"/>
    </source>
</evidence>
<keyword evidence="4 7" id="KW-0566">Pantothenate biosynthesis</keyword>
<evidence type="ECO:0000256" key="2">
    <source>
        <dbReference type="ARBA" id="ARBA00008676"/>
    </source>
</evidence>
<dbReference type="SUPFAM" id="SSF51621">
    <property type="entry name" value="Phosphoenolpyruvate/pyruvate domain"/>
    <property type="match status" value="1"/>
</dbReference>
<dbReference type="PANTHER" id="PTHR20881:SF0">
    <property type="entry name" value="3-METHYL-2-OXOBUTANOATE HYDROXYMETHYLTRANSFERASE"/>
    <property type="match status" value="1"/>
</dbReference>
<comment type="subcellular location">
    <subcellularLocation>
        <location evidence="7">Cytoplasm</location>
    </subcellularLocation>
</comment>
<dbReference type="Proteomes" id="UP000600101">
    <property type="component" value="Unassembled WGS sequence"/>
</dbReference>
<dbReference type="NCBIfam" id="NF001452">
    <property type="entry name" value="PRK00311.1"/>
    <property type="match status" value="1"/>
</dbReference>
<comment type="caution">
    <text evidence="11">The sequence shown here is derived from an EMBL/GenBank/DDBJ whole genome shotgun (WGS) entry which is preliminary data.</text>
</comment>
<evidence type="ECO:0000256" key="9">
    <source>
        <dbReference type="PIRSR" id="PIRSR000388-2"/>
    </source>
</evidence>
<dbReference type="Pfam" id="PF02548">
    <property type="entry name" value="Pantoate_transf"/>
    <property type="match status" value="1"/>
</dbReference>
<evidence type="ECO:0000256" key="4">
    <source>
        <dbReference type="ARBA" id="ARBA00022655"/>
    </source>
</evidence>
<dbReference type="EC" id="2.1.2.11" evidence="7"/>
<dbReference type="InterPro" id="IPR015813">
    <property type="entry name" value="Pyrv/PenolPyrv_kinase-like_dom"/>
</dbReference>
<feature type="binding site" evidence="7 9">
    <location>
        <position position="88"/>
    </location>
    <ligand>
        <name>3-methyl-2-oxobutanoate</name>
        <dbReference type="ChEBI" id="CHEBI:11851"/>
    </ligand>
</feature>
<evidence type="ECO:0000313" key="11">
    <source>
        <dbReference type="EMBL" id="MBC4017370.1"/>
    </source>
</evidence>
<evidence type="ECO:0000256" key="8">
    <source>
        <dbReference type="PIRSR" id="PIRSR000388-1"/>
    </source>
</evidence>
<dbReference type="Gene3D" id="3.20.20.60">
    <property type="entry name" value="Phosphoenolpyruvate-binding domains"/>
    <property type="match status" value="1"/>
</dbReference>
<dbReference type="PANTHER" id="PTHR20881">
    <property type="entry name" value="3-METHYL-2-OXOBUTANOATE HYDROXYMETHYLTRANSFERASE"/>
    <property type="match status" value="1"/>
</dbReference>
<dbReference type="InterPro" id="IPR003700">
    <property type="entry name" value="Pantoate_hydroxy_MeTrfase"/>
</dbReference>
<dbReference type="GO" id="GO:0003864">
    <property type="term" value="F:3-methyl-2-oxobutanoate hydroxymethyltransferase activity"/>
    <property type="evidence" value="ECO:0007669"/>
    <property type="project" value="UniProtKB-UniRule"/>
</dbReference>
<proteinExistence type="inferred from homology"/>
<dbReference type="GO" id="GO:0015940">
    <property type="term" value="P:pantothenate biosynthetic process"/>
    <property type="evidence" value="ECO:0007669"/>
    <property type="project" value="UniProtKB-UniRule"/>
</dbReference>
<comment type="subunit">
    <text evidence="3 7">Homodecamer; pentamer of dimers.</text>
</comment>
<evidence type="ECO:0000256" key="5">
    <source>
        <dbReference type="ARBA" id="ARBA00022679"/>
    </source>
</evidence>
<feature type="binding site" evidence="7 10">
    <location>
        <position position="120"/>
    </location>
    <ligand>
        <name>Mg(2+)</name>
        <dbReference type="ChEBI" id="CHEBI:18420"/>
    </ligand>
</feature>
<feature type="active site" description="Proton acceptor" evidence="7 8">
    <location>
        <position position="187"/>
    </location>
</feature>
<dbReference type="InterPro" id="IPR040442">
    <property type="entry name" value="Pyrv_kinase-like_dom_sf"/>
</dbReference>
<name>A0A9X0R151_9PROT</name>
<comment type="pathway">
    <text evidence="1 7">Cofactor biosynthesis; (R)-pantothenate biosynthesis; (R)-pantoate from 3-methyl-2-oxobutanoate: step 1/2.</text>
</comment>
<comment type="catalytic activity">
    <reaction evidence="7">
        <text>(6R)-5,10-methylene-5,6,7,8-tetrahydrofolate + 3-methyl-2-oxobutanoate + H2O = 2-dehydropantoate + (6S)-5,6,7,8-tetrahydrofolate</text>
        <dbReference type="Rhea" id="RHEA:11824"/>
        <dbReference type="ChEBI" id="CHEBI:11561"/>
        <dbReference type="ChEBI" id="CHEBI:11851"/>
        <dbReference type="ChEBI" id="CHEBI:15377"/>
        <dbReference type="ChEBI" id="CHEBI:15636"/>
        <dbReference type="ChEBI" id="CHEBI:57453"/>
        <dbReference type="EC" id="2.1.2.11"/>
    </reaction>
</comment>
<keyword evidence="12" id="KW-1185">Reference proteome</keyword>
<dbReference type="RefSeq" id="WP_186772131.1">
    <property type="nucleotide sequence ID" value="NZ_JACOMF010000027.1"/>
</dbReference>
<keyword evidence="7" id="KW-0963">Cytoplasm</keyword>
<dbReference type="NCBIfam" id="TIGR00222">
    <property type="entry name" value="panB"/>
    <property type="match status" value="1"/>
</dbReference>
<feature type="binding site" evidence="7 9">
    <location>
        <position position="118"/>
    </location>
    <ligand>
        <name>3-methyl-2-oxobutanoate</name>
        <dbReference type="ChEBI" id="CHEBI:11851"/>
    </ligand>
</feature>